<evidence type="ECO:0000256" key="2">
    <source>
        <dbReference type="SAM" id="MobiDB-lite"/>
    </source>
</evidence>
<dbReference type="SUPFAM" id="SSF57716">
    <property type="entry name" value="Glucocorticoid receptor-like (DNA-binding domain)"/>
    <property type="match status" value="1"/>
</dbReference>
<name>A0AAW1NPA5_9CHLO</name>
<dbReference type="GO" id="GO:0043565">
    <property type="term" value="F:sequence-specific DNA binding"/>
    <property type="evidence" value="ECO:0007669"/>
    <property type="project" value="InterPro"/>
</dbReference>
<evidence type="ECO:0000256" key="1">
    <source>
        <dbReference type="PROSITE-ProRule" id="PRU00094"/>
    </source>
</evidence>
<feature type="region of interest" description="Disordered" evidence="2">
    <location>
        <begin position="240"/>
        <end position="285"/>
    </location>
</feature>
<feature type="region of interest" description="Disordered" evidence="2">
    <location>
        <begin position="328"/>
        <end position="352"/>
    </location>
</feature>
<feature type="compositionally biased region" description="Low complexity" evidence="2">
    <location>
        <begin position="338"/>
        <end position="352"/>
    </location>
</feature>
<organism evidence="4 5">
    <name type="scientific">Symbiochloris irregularis</name>
    <dbReference type="NCBI Taxonomy" id="706552"/>
    <lineage>
        <taxon>Eukaryota</taxon>
        <taxon>Viridiplantae</taxon>
        <taxon>Chlorophyta</taxon>
        <taxon>core chlorophytes</taxon>
        <taxon>Trebouxiophyceae</taxon>
        <taxon>Trebouxiales</taxon>
        <taxon>Trebouxiaceae</taxon>
        <taxon>Symbiochloris</taxon>
    </lineage>
</organism>
<feature type="domain" description="GATA-type" evidence="3">
    <location>
        <begin position="191"/>
        <end position="244"/>
    </location>
</feature>
<dbReference type="Proteomes" id="UP001465755">
    <property type="component" value="Unassembled WGS sequence"/>
</dbReference>
<keyword evidence="1" id="KW-0862">Zinc</keyword>
<dbReference type="GO" id="GO:0006355">
    <property type="term" value="P:regulation of DNA-templated transcription"/>
    <property type="evidence" value="ECO:0007669"/>
    <property type="project" value="InterPro"/>
</dbReference>
<evidence type="ECO:0000313" key="4">
    <source>
        <dbReference type="EMBL" id="KAK9793995.1"/>
    </source>
</evidence>
<dbReference type="GO" id="GO:0008270">
    <property type="term" value="F:zinc ion binding"/>
    <property type="evidence" value="ECO:0007669"/>
    <property type="project" value="UniProtKB-KW"/>
</dbReference>
<dbReference type="CDD" id="cd00202">
    <property type="entry name" value="ZnF_GATA"/>
    <property type="match status" value="1"/>
</dbReference>
<dbReference type="PROSITE" id="PS50114">
    <property type="entry name" value="GATA_ZN_FINGER_2"/>
    <property type="match status" value="1"/>
</dbReference>
<sequence length="364" mass="40647">MATRYDFCSVLDDIVLLTRSKEREGLKLDPDATLYKLRAAIQLHRQKYALPMDFRPDLPYPARLVARRIELRQHEEKVACHVRQFVHLNNTYNTHNNGTYGVVVTRLMNELRSLAAEEEEVEHELAWSPLCHLTIEQEQQLAVQYEAAYRHHRKQLADGTNGDGNAEVTSRRDPPGRPAQKRKTPCRDSAERSSKQCSHCKTHATGAWRHFEGIVMCNACGVYANNHHGEMRPLEAGVRQLRNNPDSPRKPRAASEPARKQLKIAKPVPVSAKGDSPAPVSLPASEGLGIDVKRMQEASESPGPRASSMRCSPRIRVATTKLKGAEISGAFLQTSPDRAGSNESARSSRSSHAIKVIKVEDDSF</sequence>
<keyword evidence="5" id="KW-1185">Reference proteome</keyword>
<dbReference type="Gene3D" id="3.30.50.10">
    <property type="entry name" value="Erythroid Transcription Factor GATA-1, subunit A"/>
    <property type="match status" value="1"/>
</dbReference>
<reference evidence="4 5" key="1">
    <citation type="journal article" date="2024" name="Nat. Commun.">
        <title>Phylogenomics reveals the evolutionary origins of lichenization in chlorophyte algae.</title>
        <authorList>
            <person name="Puginier C."/>
            <person name="Libourel C."/>
            <person name="Otte J."/>
            <person name="Skaloud P."/>
            <person name="Haon M."/>
            <person name="Grisel S."/>
            <person name="Petersen M."/>
            <person name="Berrin J.G."/>
            <person name="Delaux P.M."/>
            <person name="Dal Grande F."/>
            <person name="Keller J."/>
        </authorList>
    </citation>
    <scope>NUCLEOTIDE SEQUENCE [LARGE SCALE GENOMIC DNA]</scope>
    <source>
        <strain evidence="4 5">SAG 2036</strain>
    </source>
</reference>
<dbReference type="Pfam" id="PF00320">
    <property type="entry name" value="GATA"/>
    <property type="match status" value="1"/>
</dbReference>
<evidence type="ECO:0000259" key="3">
    <source>
        <dbReference type="PROSITE" id="PS50114"/>
    </source>
</evidence>
<protein>
    <recommendedName>
        <fullName evidence="3">GATA-type domain-containing protein</fullName>
    </recommendedName>
</protein>
<evidence type="ECO:0000313" key="5">
    <source>
        <dbReference type="Proteomes" id="UP001465755"/>
    </source>
</evidence>
<dbReference type="InterPro" id="IPR000679">
    <property type="entry name" value="Znf_GATA"/>
</dbReference>
<gene>
    <name evidence="4" type="ORF">WJX73_002586</name>
</gene>
<feature type="compositionally biased region" description="Basic and acidic residues" evidence="2">
    <location>
        <begin position="185"/>
        <end position="194"/>
    </location>
</feature>
<dbReference type="AlphaFoldDB" id="A0AAW1NPA5"/>
<dbReference type="InterPro" id="IPR013088">
    <property type="entry name" value="Znf_NHR/GATA"/>
</dbReference>
<keyword evidence="1" id="KW-0479">Metal-binding</keyword>
<proteinExistence type="predicted"/>
<accession>A0AAW1NPA5</accession>
<dbReference type="EMBL" id="JALJOQ010000145">
    <property type="protein sequence ID" value="KAK9793995.1"/>
    <property type="molecule type" value="Genomic_DNA"/>
</dbReference>
<dbReference type="SMART" id="SM00401">
    <property type="entry name" value="ZnF_GATA"/>
    <property type="match status" value="1"/>
</dbReference>
<comment type="caution">
    <text evidence="4">The sequence shown here is derived from an EMBL/GenBank/DDBJ whole genome shotgun (WGS) entry which is preliminary data.</text>
</comment>
<keyword evidence="1" id="KW-0863">Zinc-finger</keyword>
<feature type="region of interest" description="Disordered" evidence="2">
    <location>
        <begin position="154"/>
        <end position="200"/>
    </location>
</feature>